<evidence type="ECO:0000256" key="2">
    <source>
        <dbReference type="ARBA" id="ARBA00022737"/>
    </source>
</evidence>
<dbReference type="GO" id="GO:0006352">
    <property type="term" value="P:DNA-templated transcription initiation"/>
    <property type="evidence" value="ECO:0007669"/>
    <property type="project" value="InterPro"/>
</dbReference>
<evidence type="ECO:0000256" key="5">
    <source>
        <dbReference type="ARBA" id="ARBA00023163"/>
    </source>
</evidence>
<dbReference type="Pfam" id="PF00352">
    <property type="entry name" value="TBP"/>
    <property type="match status" value="2"/>
</dbReference>
<dbReference type="FunFam" id="3.30.310.10:FF:000010">
    <property type="entry name" value="TATA-box-binding protein"/>
    <property type="match status" value="1"/>
</dbReference>
<keyword evidence="3 7" id="KW-0805">Transcription regulation</keyword>
<evidence type="ECO:0000256" key="1">
    <source>
        <dbReference type="ARBA" id="ARBA00005560"/>
    </source>
</evidence>
<dbReference type="OrthoDB" id="350539at2157"/>
<dbReference type="eggNOG" id="arCOG01764">
    <property type="taxonomic scope" value="Archaea"/>
</dbReference>
<dbReference type="HOGENOM" id="CLU_060161_4_3_2"/>
<dbReference type="AlphaFoldDB" id="F2L0G6"/>
<protein>
    <recommendedName>
        <fullName evidence="7">TATA-box-binding protein</fullName>
    </recommendedName>
    <alternativeName>
        <fullName evidence="7">Box A-binding protein</fullName>
        <shortName evidence="7">BAP</shortName>
    </alternativeName>
    <alternativeName>
        <fullName evidence="7">TATA sequence-binding protein</fullName>
        <shortName evidence="7">TBP</shortName>
    </alternativeName>
    <alternativeName>
        <fullName evidence="7">TATA-box factor</fullName>
    </alternativeName>
</protein>
<comment type="function">
    <text evidence="6 7 8">General factor that plays a role in the activation of archaeal genes transcribed by RNA polymerase. Binds specifically to the TATA box promoter element which lies close to the position of transcription initiation.</text>
</comment>
<dbReference type="STRING" id="999630.TUZN_1169"/>
<dbReference type="CDD" id="cd04518">
    <property type="entry name" value="TBP_archaea"/>
    <property type="match status" value="1"/>
</dbReference>
<organism evidence="9 10">
    <name type="scientific">Thermoproteus uzoniensis (strain 768-20)</name>
    <dbReference type="NCBI Taxonomy" id="999630"/>
    <lineage>
        <taxon>Archaea</taxon>
        <taxon>Thermoproteota</taxon>
        <taxon>Thermoprotei</taxon>
        <taxon>Thermoproteales</taxon>
        <taxon>Thermoproteaceae</taxon>
        <taxon>Thermoproteus</taxon>
    </lineage>
</organism>
<evidence type="ECO:0000256" key="7">
    <source>
        <dbReference type="HAMAP-Rule" id="MF_00408"/>
    </source>
</evidence>
<keyword evidence="2 7" id="KW-0677">Repeat</keyword>
<dbReference type="GO" id="GO:0003700">
    <property type="term" value="F:DNA-binding transcription factor activity"/>
    <property type="evidence" value="ECO:0007669"/>
    <property type="project" value="UniProtKB-UniRule"/>
</dbReference>
<gene>
    <name evidence="7" type="primary">tbp</name>
    <name evidence="9" type="ordered locus">TUZN_1169</name>
</gene>
<dbReference type="FunFam" id="3.30.310.10:FF:000007">
    <property type="entry name" value="TATA-box-binding protein"/>
    <property type="match status" value="1"/>
</dbReference>
<evidence type="ECO:0000256" key="3">
    <source>
        <dbReference type="ARBA" id="ARBA00023015"/>
    </source>
</evidence>
<dbReference type="InterPro" id="IPR030491">
    <property type="entry name" value="TBP_CS"/>
</dbReference>
<dbReference type="NCBIfam" id="NF001592">
    <property type="entry name" value="PRK00394.1-1"/>
    <property type="match status" value="1"/>
</dbReference>
<feature type="repeat" description="2" evidence="7">
    <location>
        <begin position="104"/>
        <end position="180"/>
    </location>
</feature>
<name>F2L0G6_THEU7</name>
<reference evidence="9 10" key="1">
    <citation type="journal article" date="2011" name="J. Bacteriol.">
        <title>Complete genome sequence of the thermoacidophilic crenarchaeon Thermoproteus uzoniensis 768-20.</title>
        <authorList>
            <person name="Mardanov A.V."/>
            <person name="Gumerov V.M."/>
            <person name="Beletsky A.V."/>
            <person name="Prokofeva M.I."/>
            <person name="Bonch-Osmolovskaya E.A."/>
            <person name="Ravin N.V."/>
            <person name="Skryabin K.G."/>
        </authorList>
    </citation>
    <scope>NUCLEOTIDE SEQUENCE [LARGE SCALE GENOMIC DNA]</scope>
    <source>
        <strain evidence="9 10">768-20</strain>
    </source>
</reference>
<keyword evidence="10" id="KW-1185">Reference proteome</keyword>
<keyword evidence="4 7" id="KW-0238">DNA-binding</keyword>
<dbReference type="PANTHER" id="PTHR10126">
    <property type="entry name" value="TATA-BOX BINDING PROTEIN"/>
    <property type="match status" value="1"/>
</dbReference>
<comment type="similarity">
    <text evidence="1 7 8">Belongs to the TBP family.</text>
</comment>
<dbReference type="PRINTS" id="PR00686">
    <property type="entry name" value="TIFACTORIID"/>
</dbReference>
<dbReference type="InterPro" id="IPR012295">
    <property type="entry name" value="TBP_dom_sf"/>
</dbReference>
<sequence length="207" mass="22707">MESSKRQGPTHKIENIVATVNLGVELDLEQLAEKLPVAEYNPDQFPGLILRLTKPRISALIFRTGKMVCTGAKNENDLKNAVHALVKLLNDHGANVPLNPEVQVQNIVASGSLNAEVDLEQAALLLENAMYEPEQFPGLIYRMTDPRVVVLIFGSGKIVCTGAKSEKDVAVAVQQLYDKLREIGVLYVEEGGGEEAEELEEEGEEEE</sequence>
<accession>F2L0G6</accession>
<keyword evidence="5 7" id="KW-0804">Transcription</keyword>
<reference key="2">
    <citation type="submission" date="2011-03" db="EMBL/GenBank/DDBJ databases">
        <title>Complete genome sequence of the thermoacidophilic crenarchaeon Thermoproteus uzoniensis 768-20.</title>
        <authorList>
            <person name="Mardanov A.V."/>
            <person name="Gumerov V.M."/>
            <person name="Beletsky A.V."/>
            <person name="Prokofeva M.I."/>
            <person name="Bonch-Osmolovskaya E.A."/>
            <person name="Ravin N.V."/>
            <person name="Skryabin K.G."/>
        </authorList>
    </citation>
    <scope>NUCLEOTIDE SEQUENCE</scope>
    <source>
        <strain>768-20</strain>
    </source>
</reference>
<dbReference type="HAMAP" id="MF_00408">
    <property type="entry name" value="TATA_bind_prot_arch"/>
    <property type="match status" value="1"/>
</dbReference>
<evidence type="ECO:0000256" key="6">
    <source>
        <dbReference type="ARBA" id="ARBA00025680"/>
    </source>
</evidence>
<proteinExistence type="inferred from homology"/>
<evidence type="ECO:0000256" key="8">
    <source>
        <dbReference type="RuleBase" id="RU000523"/>
    </source>
</evidence>
<dbReference type="NCBIfam" id="NF001593">
    <property type="entry name" value="PRK00394.1-2"/>
    <property type="match status" value="1"/>
</dbReference>
<dbReference type="InterPro" id="IPR033711">
    <property type="entry name" value="TBP_archaea"/>
</dbReference>
<dbReference type="InterPro" id="IPR000814">
    <property type="entry name" value="TBP"/>
</dbReference>
<dbReference type="KEGG" id="tuz:TUZN_1169"/>
<dbReference type="SUPFAM" id="SSF55945">
    <property type="entry name" value="TATA-box binding protein-like"/>
    <property type="match status" value="2"/>
</dbReference>
<feature type="repeat" description="1" evidence="7">
    <location>
        <begin position="13"/>
        <end position="89"/>
    </location>
</feature>
<dbReference type="Proteomes" id="UP000008138">
    <property type="component" value="Chromosome"/>
</dbReference>
<evidence type="ECO:0000313" key="10">
    <source>
        <dbReference type="Proteomes" id="UP000008138"/>
    </source>
</evidence>
<dbReference type="EMBL" id="CP002590">
    <property type="protein sequence ID" value="AEA12648.1"/>
    <property type="molecule type" value="Genomic_DNA"/>
</dbReference>
<dbReference type="GO" id="GO:0003677">
    <property type="term" value="F:DNA binding"/>
    <property type="evidence" value="ECO:0007669"/>
    <property type="project" value="UniProtKB-KW"/>
</dbReference>
<dbReference type="GeneID" id="10360697"/>
<dbReference type="PROSITE" id="PS00351">
    <property type="entry name" value="TFIID"/>
    <property type="match status" value="1"/>
</dbReference>
<dbReference type="Gene3D" id="3.30.310.10">
    <property type="entry name" value="TATA-Binding Protein"/>
    <property type="match status" value="2"/>
</dbReference>
<dbReference type="RefSeq" id="WP_013679984.1">
    <property type="nucleotide sequence ID" value="NC_015315.1"/>
</dbReference>
<evidence type="ECO:0000313" key="9">
    <source>
        <dbReference type="EMBL" id="AEA12648.1"/>
    </source>
</evidence>
<evidence type="ECO:0000256" key="4">
    <source>
        <dbReference type="ARBA" id="ARBA00023125"/>
    </source>
</evidence>